<evidence type="ECO:0000313" key="2">
    <source>
        <dbReference type="Proteomes" id="UP000243978"/>
    </source>
</evidence>
<dbReference type="Proteomes" id="UP000243978">
    <property type="component" value="Unassembled WGS sequence"/>
</dbReference>
<sequence length="188" mass="20523">MRKPMLGHNNGPTMEGGYAFRKHAWGRARKDLLPTLPIEVLRGRVRRAKALGLPYKTYASVRASTGRDVVGFLFSNNALRMMRDAQPSPRAVALRPIRAEFAALVHMPLDPDALAQMLASQGIDITSARAPHFAQGWSDTRAAVQAPIRGANLPLDGVLVIGDTTQERDWSEAGKLAGFVPSDTYFTS</sequence>
<name>A0A2T6BKV8_9RHOB</name>
<dbReference type="OrthoDB" id="7644647at2"/>
<protein>
    <submittedName>
        <fullName evidence="1">Uncharacterized protein</fullName>
    </submittedName>
</protein>
<dbReference type="RefSeq" id="WP_146174173.1">
    <property type="nucleotide sequence ID" value="NZ_QBKS01000001.1"/>
</dbReference>
<comment type="caution">
    <text evidence="1">The sequence shown here is derived from an EMBL/GenBank/DDBJ whole genome shotgun (WGS) entry which is preliminary data.</text>
</comment>
<proteinExistence type="predicted"/>
<organism evidence="1 2">
    <name type="scientific">Litoreibacter ponti</name>
    <dbReference type="NCBI Taxonomy" id="1510457"/>
    <lineage>
        <taxon>Bacteria</taxon>
        <taxon>Pseudomonadati</taxon>
        <taxon>Pseudomonadota</taxon>
        <taxon>Alphaproteobacteria</taxon>
        <taxon>Rhodobacterales</taxon>
        <taxon>Roseobacteraceae</taxon>
        <taxon>Litoreibacter</taxon>
    </lineage>
</organism>
<accession>A0A2T6BKV8</accession>
<keyword evidence="2" id="KW-1185">Reference proteome</keyword>
<evidence type="ECO:0000313" key="1">
    <source>
        <dbReference type="EMBL" id="PTX56682.1"/>
    </source>
</evidence>
<dbReference type="EMBL" id="QBKS01000001">
    <property type="protein sequence ID" value="PTX56682.1"/>
    <property type="molecule type" value="Genomic_DNA"/>
</dbReference>
<dbReference type="AlphaFoldDB" id="A0A2T6BKV8"/>
<reference evidence="1 2" key="1">
    <citation type="submission" date="2018-04" db="EMBL/GenBank/DDBJ databases">
        <title>Genomic Encyclopedia of Archaeal and Bacterial Type Strains, Phase II (KMG-II): from individual species to whole genera.</title>
        <authorList>
            <person name="Goeker M."/>
        </authorList>
    </citation>
    <scope>NUCLEOTIDE SEQUENCE [LARGE SCALE GENOMIC DNA]</scope>
    <source>
        <strain evidence="1 2">DSM 100977</strain>
    </source>
</reference>
<gene>
    <name evidence="1" type="ORF">C8N43_1344</name>
</gene>